<comment type="cofactor">
    <cofactor evidence="1 9">
        <name>heme</name>
        <dbReference type="ChEBI" id="CHEBI:30413"/>
    </cofactor>
</comment>
<dbReference type="EMBL" id="KV426015">
    <property type="protein sequence ID" value="KZV92037.1"/>
    <property type="molecule type" value="Genomic_DNA"/>
</dbReference>
<dbReference type="InterPro" id="IPR002401">
    <property type="entry name" value="Cyt_P450_E_grp-I"/>
</dbReference>
<evidence type="ECO:0000256" key="9">
    <source>
        <dbReference type="PIRSR" id="PIRSR602401-1"/>
    </source>
</evidence>
<name>A0A165HIW3_EXIGL</name>
<evidence type="ECO:0000313" key="11">
    <source>
        <dbReference type="EMBL" id="KZV92037.1"/>
    </source>
</evidence>
<keyword evidence="10" id="KW-0812">Transmembrane</keyword>
<dbReference type="InterPro" id="IPR036396">
    <property type="entry name" value="Cyt_P450_sf"/>
</dbReference>
<keyword evidence="12" id="KW-1185">Reference proteome</keyword>
<dbReference type="OrthoDB" id="1470350at2759"/>
<evidence type="ECO:0000256" key="1">
    <source>
        <dbReference type="ARBA" id="ARBA00001971"/>
    </source>
</evidence>
<feature type="transmembrane region" description="Helical" evidence="10">
    <location>
        <begin position="20"/>
        <end position="42"/>
    </location>
</feature>
<organism evidence="11 12">
    <name type="scientific">Exidia glandulosa HHB12029</name>
    <dbReference type="NCBI Taxonomy" id="1314781"/>
    <lineage>
        <taxon>Eukaryota</taxon>
        <taxon>Fungi</taxon>
        <taxon>Dikarya</taxon>
        <taxon>Basidiomycota</taxon>
        <taxon>Agaricomycotina</taxon>
        <taxon>Agaricomycetes</taxon>
        <taxon>Auriculariales</taxon>
        <taxon>Exidiaceae</taxon>
        <taxon>Exidia</taxon>
    </lineage>
</organism>
<evidence type="ECO:0000256" key="7">
    <source>
        <dbReference type="ARBA" id="ARBA00023004"/>
    </source>
</evidence>
<comment type="pathway">
    <text evidence="2">Secondary metabolite biosynthesis.</text>
</comment>
<dbReference type="Gene3D" id="1.10.630.10">
    <property type="entry name" value="Cytochrome P450"/>
    <property type="match status" value="1"/>
</dbReference>
<dbReference type="GO" id="GO:0004497">
    <property type="term" value="F:monooxygenase activity"/>
    <property type="evidence" value="ECO:0007669"/>
    <property type="project" value="UniProtKB-KW"/>
</dbReference>
<dbReference type="InParanoid" id="A0A165HIW3"/>
<dbReference type="GO" id="GO:0020037">
    <property type="term" value="F:heme binding"/>
    <property type="evidence" value="ECO:0007669"/>
    <property type="project" value="InterPro"/>
</dbReference>
<dbReference type="CDD" id="cd11069">
    <property type="entry name" value="CYP_FUM15-like"/>
    <property type="match status" value="1"/>
</dbReference>
<sequence length="558" mass="62678">MASLTRDDILHVLESAPWRQLALGSVGALVTYNVASFVYDYWYKSRSPLRMLPAPKESANWIFGHLPVMMDGEKNETQERWVAELGETFAVRALFGKYLLVTTDTRANAHILSATHIYQKPDIIRRATKRFLGEGVFLAEGEEHKHQRRMLNPAFGFAHTRDLTPIFLEKGAQLREIWNNKCVEAGGSVHLDALDWISRATFDSIGKAGFDYDFGTMNEDGETNEMAEAFNTIFRADATPFEEMRGMLNDRFPLLRAIAPGKRSRDVDKGKIIVDRVCKEIVQKKKAAVLAELGGDSATINKSSVAGNDIITLLLRANLAKDVDPSSRLSDEQIQGQIPTFLVAGHESTSETVVWAMYSLAVNPEMQTKLREELRTISTDTPTLDMLNTLTYLDQVCREVLRLNTVVSFVQREAMQDDVIPLGKPVKDRNGQLLTHINVQKGDQVMIPIWLINRSKSIWGPDADRFRPERWENIPAEAAGIPGIAPNLMSFYGGPRSCIGFRFAIAEMKSLLFHVVRGFEFKLAVDEDALWSRSGILMRPQLRGSNKTELPVVLTPLE</sequence>
<dbReference type="PRINTS" id="PR00463">
    <property type="entry name" value="EP450I"/>
</dbReference>
<keyword evidence="8" id="KW-0503">Monooxygenase</keyword>
<dbReference type="AlphaFoldDB" id="A0A165HIW3"/>
<dbReference type="Pfam" id="PF00067">
    <property type="entry name" value="p450"/>
    <property type="match status" value="1"/>
</dbReference>
<dbReference type="Proteomes" id="UP000077266">
    <property type="component" value="Unassembled WGS sequence"/>
</dbReference>
<comment type="similarity">
    <text evidence="3">Belongs to the cytochrome P450 family.</text>
</comment>
<keyword evidence="7 9" id="KW-0408">Iron</keyword>
<dbReference type="PRINTS" id="PR00385">
    <property type="entry name" value="P450"/>
</dbReference>
<keyword evidence="4 9" id="KW-0349">Heme</keyword>
<dbReference type="GO" id="GO:0016705">
    <property type="term" value="F:oxidoreductase activity, acting on paired donors, with incorporation or reduction of molecular oxygen"/>
    <property type="evidence" value="ECO:0007669"/>
    <property type="project" value="InterPro"/>
</dbReference>
<evidence type="ECO:0000256" key="4">
    <source>
        <dbReference type="ARBA" id="ARBA00022617"/>
    </source>
</evidence>
<reference evidence="11 12" key="1">
    <citation type="journal article" date="2016" name="Mol. Biol. Evol.">
        <title>Comparative Genomics of Early-Diverging Mushroom-Forming Fungi Provides Insights into the Origins of Lignocellulose Decay Capabilities.</title>
        <authorList>
            <person name="Nagy L.G."/>
            <person name="Riley R."/>
            <person name="Tritt A."/>
            <person name="Adam C."/>
            <person name="Daum C."/>
            <person name="Floudas D."/>
            <person name="Sun H."/>
            <person name="Yadav J.S."/>
            <person name="Pangilinan J."/>
            <person name="Larsson K.H."/>
            <person name="Matsuura K."/>
            <person name="Barry K."/>
            <person name="Labutti K."/>
            <person name="Kuo R."/>
            <person name="Ohm R.A."/>
            <person name="Bhattacharya S.S."/>
            <person name="Shirouzu T."/>
            <person name="Yoshinaga Y."/>
            <person name="Martin F.M."/>
            <person name="Grigoriev I.V."/>
            <person name="Hibbett D.S."/>
        </authorList>
    </citation>
    <scope>NUCLEOTIDE SEQUENCE [LARGE SCALE GENOMIC DNA]</scope>
    <source>
        <strain evidence="11 12">HHB12029</strain>
    </source>
</reference>
<evidence type="ECO:0000256" key="8">
    <source>
        <dbReference type="ARBA" id="ARBA00023033"/>
    </source>
</evidence>
<gene>
    <name evidence="11" type="ORF">EXIGLDRAFT_718733</name>
</gene>
<dbReference type="InterPro" id="IPR001128">
    <property type="entry name" value="Cyt_P450"/>
</dbReference>
<protein>
    <submittedName>
        <fullName evidence="11">Cytochrome P450</fullName>
    </submittedName>
</protein>
<accession>A0A165HIW3</accession>
<evidence type="ECO:0000256" key="10">
    <source>
        <dbReference type="SAM" id="Phobius"/>
    </source>
</evidence>
<dbReference type="PANTHER" id="PTHR24305:SF166">
    <property type="entry name" value="CYTOCHROME P450 12A4, MITOCHONDRIAL-RELATED"/>
    <property type="match status" value="1"/>
</dbReference>
<dbReference type="STRING" id="1314781.A0A165HIW3"/>
<keyword evidence="10" id="KW-1133">Transmembrane helix</keyword>
<evidence type="ECO:0000256" key="6">
    <source>
        <dbReference type="ARBA" id="ARBA00023002"/>
    </source>
</evidence>
<keyword evidence="5 9" id="KW-0479">Metal-binding</keyword>
<dbReference type="GO" id="GO:0005506">
    <property type="term" value="F:iron ion binding"/>
    <property type="evidence" value="ECO:0007669"/>
    <property type="project" value="InterPro"/>
</dbReference>
<proteinExistence type="inferred from homology"/>
<dbReference type="InterPro" id="IPR050121">
    <property type="entry name" value="Cytochrome_P450_monoxygenase"/>
</dbReference>
<keyword evidence="6" id="KW-0560">Oxidoreductase</keyword>
<keyword evidence="10" id="KW-0472">Membrane</keyword>
<dbReference type="PANTHER" id="PTHR24305">
    <property type="entry name" value="CYTOCHROME P450"/>
    <property type="match status" value="1"/>
</dbReference>
<dbReference type="SUPFAM" id="SSF48264">
    <property type="entry name" value="Cytochrome P450"/>
    <property type="match status" value="1"/>
</dbReference>
<evidence type="ECO:0000313" key="12">
    <source>
        <dbReference type="Proteomes" id="UP000077266"/>
    </source>
</evidence>
<evidence type="ECO:0000256" key="2">
    <source>
        <dbReference type="ARBA" id="ARBA00005179"/>
    </source>
</evidence>
<feature type="binding site" description="axial binding residue" evidence="9">
    <location>
        <position position="498"/>
    </location>
    <ligand>
        <name>heme</name>
        <dbReference type="ChEBI" id="CHEBI:30413"/>
    </ligand>
    <ligandPart>
        <name>Fe</name>
        <dbReference type="ChEBI" id="CHEBI:18248"/>
    </ligandPart>
</feature>
<evidence type="ECO:0000256" key="3">
    <source>
        <dbReference type="ARBA" id="ARBA00010617"/>
    </source>
</evidence>
<evidence type="ECO:0000256" key="5">
    <source>
        <dbReference type="ARBA" id="ARBA00022723"/>
    </source>
</evidence>